<accession>A0A5P1F2E2</accession>
<sequence length="113" mass="12388">MRMLTMGKHDLGCWPKKSVAVMLNKKKLGRMDAGWRRGCLVRDRGACQGVLGQGASFRCMVLVGNLALTCGTGEVFPLGGEELEHVGAVQKACSRGSVLWLRYREQGKRHDGL</sequence>
<reference evidence="2" key="1">
    <citation type="journal article" date="2017" name="Nat. Commun.">
        <title>The asparagus genome sheds light on the origin and evolution of a young Y chromosome.</title>
        <authorList>
            <person name="Harkess A."/>
            <person name="Zhou J."/>
            <person name="Xu C."/>
            <person name="Bowers J.E."/>
            <person name="Van der Hulst R."/>
            <person name="Ayyampalayam S."/>
            <person name="Mercati F."/>
            <person name="Riccardi P."/>
            <person name="McKain M.R."/>
            <person name="Kakrana A."/>
            <person name="Tang H."/>
            <person name="Ray J."/>
            <person name="Groenendijk J."/>
            <person name="Arikit S."/>
            <person name="Mathioni S.M."/>
            <person name="Nakano M."/>
            <person name="Shan H."/>
            <person name="Telgmann-Rauber A."/>
            <person name="Kanno A."/>
            <person name="Yue Z."/>
            <person name="Chen H."/>
            <person name="Li W."/>
            <person name="Chen Y."/>
            <person name="Xu X."/>
            <person name="Zhang Y."/>
            <person name="Luo S."/>
            <person name="Chen H."/>
            <person name="Gao J."/>
            <person name="Mao Z."/>
            <person name="Pires J.C."/>
            <person name="Luo M."/>
            <person name="Kudrna D."/>
            <person name="Wing R.A."/>
            <person name="Meyers B.C."/>
            <person name="Yi K."/>
            <person name="Kong H."/>
            <person name="Lavrijsen P."/>
            <person name="Sunseri F."/>
            <person name="Falavigna A."/>
            <person name="Ye Y."/>
            <person name="Leebens-Mack J.H."/>
            <person name="Chen G."/>
        </authorList>
    </citation>
    <scope>NUCLEOTIDE SEQUENCE [LARGE SCALE GENOMIC DNA]</scope>
    <source>
        <strain evidence="2">cv. DH0086</strain>
    </source>
</reference>
<evidence type="ECO:0000313" key="1">
    <source>
        <dbReference type="EMBL" id="ONK71567.1"/>
    </source>
</evidence>
<protein>
    <submittedName>
        <fullName evidence="1">Uncharacterized protein</fullName>
    </submittedName>
</protein>
<dbReference type="AlphaFoldDB" id="A0A5P1F2E2"/>
<evidence type="ECO:0000313" key="2">
    <source>
        <dbReference type="Proteomes" id="UP000243459"/>
    </source>
</evidence>
<keyword evidence="2" id="KW-1185">Reference proteome</keyword>
<proteinExistence type="predicted"/>
<gene>
    <name evidence="1" type="ORF">A4U43_C04F10020</name>
</gene>
<organism evidence="1 2">
    <name type="scientific">Asparagus officinalis</name>
    <name type="common">Garden asparagus</name>
    <dbReference type="NCBI Taxonomy" id="4686"/>
    <lineage>
        <taxon>Eukaryota</taxon>
        <taxon>Viridiplantae</taxon>
        <taxon>Streptophyta</taxon>
        <taxon>Embryophyta</taxon>
        <taxon>Tracheophyta</taxon>
        <taxon>Spermatophyta</taxon>
        <taxon>Magnoliopsida</taxon>
        <taxon>Liliopsida</taxon>
        <taxon>Asparagales</taxon>
        <taxon>Asparagaceae</taxon>
        <taxon>Asparagoideae</taxon>
        <taxon>Asparagus</taxon>
    </lineage>
</organism>
<dbReference type="EMBL" id="CM007384">
    <property type="protein sequence ID" value="ONK71567.1"/>
    <property type="molecule type" value="Genomic_DNA"/>
</dbReference>
<dbReference type="Gramene" id="ONK71567">
    <property type="protein sequence ID" value="ONK71567"/>
    <property type="gene ID" value="A4U43_C04F10020"/>
</dbReference>
<name>A0A5P1F2E2_ASPOF</name>
<dbReference type="Proteomes" id="UP000243459">
    <property type="component" value="Chromosome 4"/>
</dbReference>